<gene>
    <name evidence="2" type="ORF">SAMN05444148_0281</name>
</gene>
<dbReference type="OrthoDB" id="1448012at2"/>
<evidence type="ECO:0000313" key="2">
    <source>
        <dbReference type="EMBL" id="SHG50052.1"/>
    </source>
</evidence>
<reference evidence="3" key="1">
    <citation type="submission" date="2016-11" db="EMBL/GenBank/DDBJ databases">
        <authorList>
            <person name="Varghese N."/>
            <person name="Submissions S."/>
        </authorList>
    </citation>
    <scope>NUCLEOTIDE SEQUENCE [LARGE SCALE GENOMIC DNA]</scope>
    <source>
        <strain evidence="3">DSM 25330</strain>
    </source>
</reference>
<evidence type="ECO:0000256" key="1">
    <source>
        <dbReference type="SAM" id="Phobius"/>
    </source>
</evidence>
<keyword evidence="1" id="KW-0812">Transmembrane</keyword>
<evidence type="ECO:0008006" key="4">
    <source>
        <dbReference type="Google" id="ProtNLM"/>
    </source>
</evidence>
<feature type="transmembrane region" description="Helical" evidence="1">
    <location>
        <begin position="12"/>
        <end position="30"/>
    </location>
</feature>
<dbReference type="Proteomes" id="UP000184522">
    <property type="component" value="Unassembled WGS sequence"/>
</dbReference>
<organism evidence="2 3">
    <name type="scientific">Winogradskyella jejuensis</name>
    <dbReference type="NCBI Taxonomy" id="1089305"/>
    <lineage>
        <taxon>Bacteria</taxon>
        <taxon>Pseudomonadati</taxon>
        <taxon>Bacteroidota</taxon>
        <taxon>Flavobacteriia</taxon>
        <taxon>Flavobacteriales</taxon>
        <taxon>Flavobacteriaceae</taxon>
        <taxon>Winogradskyella</taxon>
    </lineage>
</organism>
<sequence length="103" mass="11649">MKNNINITGRLIALLSFFIGTMLLAFYLYFGESTVQIHVAIFFIVIAFIFNTILFAVILGATLLNKTNRIEGLKTLAIMLCNIPISILYFYMVITFPGHKLLL</sequence>
<dbReference type="AlphaFoldDB" id="A0A1M5KB62"/>
<protein>
    <recommendedName>
        <fullName evidence="4">Branched-chain amino acid:cation transporter, LIVCS family</fullName>
    </recommendedName>
</protein>
<dbReference type="EMBL" id="FQWS01000001">
    <property type="protein sequence ID" value="SHG50052.1"/>
    <property type="molecule type" value="Genomic_DNA"/>
</dbReference>
<keyword evidence="3" id="KW-1185">Reference proteome</keyword>
<name>A0A1M5KB62_9FLAO</name>
<dbReference type="STRING" id="1089305.SAMN05444148_0281"/>
<feature type="transmembrane region" description="Helical" evidence="1">
    <location>
        <begin position="76"/>
        <end position="94"/>
    </location>
</feature>
<dbReference type="RefSeq" id="WP_143185550.1">
    <property type="nucleotide sequence ID" value="NZ_FQWS01000001.1"/>
</dbReference>
<feature type="transmembrane region" description="Helical" evidence="1">
    <location>
        <begin position="36"/>
        <end position="64"/>
    </location>
</feature>
<accession>A0A1M5KB62</accession>
<evidence type="ECO:0000313" key="3">
    <source>
        <dbReference type="Proteomes" id="UP000184522"/>
    </source>
</evidence>
<proteinExistence type="predicted"/>
<keyword evidence="1" id="KW-0472">Membrane</keyword>
<keyword evidence="1" id="KW-1133">Transmembrane helix</keyword>